<dbReference type="KEGG" id="maqu:Maq22A_5p70225"/>
<evidence type="ECO:0000313" key="3">
    <source>
        <dbReference type="Proteomes" id="UP000035929"/>
    </source>
</evidence>
<dbReference type="Proteomes" id="UP000035929">
    <property type="component" value="Unassembled WGS sequence"/>
</dbReference>
<evidence type="ECO:0000313" key="1">
    <source>
        <dbReference type="EMBL" id="BAQ50466.1"/>
    </source>
</evidence>
<protein>
    <submittedName>
        <fullName evidence="1">Uncharacterized protein</fullName>
    </submittedName>
</protein>
<dbReference type="RefSeq" id="WP_048464272.1">
    <property type="nucleotide sequence ID" value="NZ_AP014709.1"/>
</dbReference>
<reference evidence="2 3" key="3">
    <citation type="submission" date="2015-03" db="EMBL/GenBank/DDBJ databases">
        <title>Genome sequencing of Methylobacterium aquaticum DSM16371 type strain.</title>
        <authorList>
            <person name="Chaudhry V."/>
            <person name="Patil P.B."/>
        </authorList>
    </citation>
    <scope>NUCLEOTIDE SEQUENCE [LARGE SCALE GENOMIC DNA]</scope>
    <source>
        <strain evidence="2 3">DSM 16371</strain>
    </source>
</reference>
<evidence type="ECO:0000313" key="4">
    <source>
        <dbReference type="Proteomes" id="UP000061432"/>
    </source>
</evidence>
<gene>
    <name evidence="1" type="ORF">Maq22A_5p70225</name>
    <name evidence="2" type="ORF">VP06_13430</name>
</gene>
<dbReference type="Proteomes" id="UP000061432">
    <property type="component" value="Plasmid pMaq22A_5p"/>
</dbReference>
<dbReference type="EMBL" id="LABX01000098">
    <property type="protein sequence ID" value="KMO34835.1"/>
    <property type="molecule type" value="Genomic_DNA"/>
</dbReference>
<dbReference type="OrthoDB" id="8005424at2"/>
<sequence length="95" mass="9625">MPEPLCFALTLDIAVEEPAPVLEAAARELVRRRHAASTDEAQALLGGDVGKALTVLIELHDLASAGAVVLQIQSGSAGPIPTRPGLPPAAALADA</sequence>
<dbReference type="PATRIC" id="fig|270351.10.peg.7665"/>
<accession>A0A0C6FCM7</accession>
<geneLocation type="plasmid" evidence="1">
    <name>pMaq22A_5p</name>
</geneLocation>
<keyword evidence="1" id="KW-0614">Plasmid</keyword>
<reference evidence="1 4" key="1">
    <citation type="journal article" date="2015" name="Genome Announc.">
        <title>Complete Genome Sequence of Methylobacterium aquaticum Strain 22A, Isolated from Racomitrium japonicum Moss.</title>
        <authorList>
            <person name="Tani A."/>
            <person name="Ogura Y."/>
            <person name="Hayashi T."/>
            <person name="Kimbara K."/>
        </authorList>
    </citation>
    <scope>NUCLEOTIDE SEQUENCE [LARGE SCALE GENOMIC DNA]</scope>
    <source>
        <strain evidence="1 4">MA-22A</strain>
        <plasmid evidence="4">Plasmid pMaq22A_5p DNA</plasmid>
        <plasmid evidence="1">pMaq22A_5p</plasmid>
    </source>
</reference>
<evidence type="ECO:0000313" key="2">
    <source>
        <dbReference type="EMBL" id="KMO34835.1"/>
    </source>
</evidence>
<name>A0A0C6FCM7_9HYPH</name>
<reference evidence="4" key="2">
    <citation type="submission" date="2015-01" db="EMBL/GenBank/DDBJ databases">
        <title>Complete genome sequence of Methylobacterium aquaticum strain 22A.</title>
        <authorList>
            <person name="Tani A."/>
            <person name="Ogura Y."/>
            <person name="Hayashi T."/>
        </authorList>
    </citation>
    <scope>NUCLEOTIDE SEQUENCE [LARGE SCALE GENOMIC DNA]</scope>
    <source>
        <strain evidence="4">MA-22A</strain>
        <plasmid evidence="4">Plasmid pMaq22A_5p DNA</plasmid>
    </source>
</reference>
<organism evidence="1 4">
    <name type="scientific">Methylobacterium aquaticum</name>
    <dbReference type="NCBI Taxonomy" id="270351"/>
    <lineage>
        <taxon>Bacteria</taxon>
        <taxon>Pseudomonadati</taxon>
        <taxon>Pseudomonadota</taxon>
        <taxon>Alphaproteobacteria</taxon>
        <taxon>Hyphomicrobiales</taxon>
        <taxon>Methylobacteriaceae</taxon>
        <taxon>Methylobacterium</taxon>
    </lineage>
</organism>
<dbReference type="AlphaFoldDB" id="A0A0C6FCM7"/>
<proteinExistence type="predicted"/>
<geneLocation type="plasmid" evidence="4">
    <name>pMaq22A_5p DNA</name>
</geneLocation>
<dbReference type="EMBL" id="AP014709">
    <property type="protein sequence ID" value="BAQ50466.1"/>
    <property type="molecule type" value="Genomic_DNA"/>
</dbReference>